<name>A0A9R0VMK3_TRITD</name>
<feature type="compositionally biased region" description="Gly residues" evidence="4">
    <location>
        <begin position="8"/>
        <end position="17"/>
    </location>
</feature>
<reference evidence="6 7" key="1">
    <citation type="submission" date="2017-09" db="EMBL/GenBank/DDBJ databases">
        <authorList>
            <consortium name="International Durum Wheat Genome Sequencing Consortium (IDWGSC)"/>
            <person name="Milanesi L."/>
        </authorList>
    </citation>
    <scope>NUCLEOTIDE SEQUENCE [LARGE SCALE GENOMIC DNA]</scope>
    <source>
        <strain evidence="7">cv. Svevo</strain>
    </source>
</reference>
<feature type="region of interest" description="Disordered" evidence="4">
    <location>
        <begin position="623"/>
        <end position="650"/>
    </location>
</feature>
<feature type="region of interest" description="Disordered" evidence="4">
    <location>
        <begin position="346"/>
        <end position="395"/>
    </location>
</feature>
<protein>
    <recommendedName>
        <fullName evidence="5">Ubiquitin-like protease family profile domain-containing protein</fullName>
    </recommendedName>
</protein>
<dbReference type="Proteomes" id="UP000324705">
    <property type="component" value="Chromosome 3A"/>
</dbReference>
<dbReference type="EMBL" id="LT934115">
    <property type="protein sequence ID" value="VAH64724.1"/>
    <property type="molecule type" value="Genomic_DNA"/>
</dbReference>
<dbReference type="AlphaFoldDB" id="A0A9R0VMK3"/>
<keyword evidence="7" id="KW-1185">Reference proteome</keyword>
<dbReference type="InterPro" id="IPR038765">
    <property type="entry name" value="Papain-like_cys_pep_sf"/>
</dbReference>
<evidence type="ECO:0000256" key="4">
    <source>
        <dbReference type="SAM" id="MobiDB-lite"/>
    </source>
</evidence>
<keyword evidence="2" id="KW-0645">Protease</keyword>
<feature type="compositionally biased region" description="Low complexity" evidence="4">
    <location>
        <begin position="354"/>
        <end position="370"/>
    </location>
</feature>
<dbReference type="PANTHER" id="PTHR36479:SF10">
    <property type="entry name" value="UBIQUITIN-LIKE PROTEASE FAMILY PROFILE DOMAIN-CONTAINING PROTEIN"/>
    <property type="match status" value="1"/>
</dbReference>
<dbReference type="Pfam" id="PF02902">
    <property type="entry name" value="Peptidase_C48"/>
    <property type="match status" value="1"/>
</dbReference>
<dbReference type="Gramene" id="TRITD3Av1G200430.1">
    <property type="protein sequence ID" value="TRITD3Av1G200430.1"/>
    <property type="gene ID" value="TRITD3Av1G200430"/>
</dbReference>
<organism evidence="6 7">
    <name type="scientific">Triticum turgidum subsp. durum</name>
    <name type="common">Durum wheat</name>
    <name type="synonym">Triticum durum</name>
    <dbReference type="NCBI Taxonomy" id="4567"/>
    <lineage>
        <taxon>Eukaryota</taxon>
        <taxon>Viridiplantae</taxon>
        <taxon>Streptophyta</taxon>
        <taxon>Embryophyta</taxon>
        <taxon>Tracheophyta</taxon>
        <taxon>Spermatophyta</taxon>
        <taxon>Magnoliopsida</taxon>
        <taxon>Liliopsida</taxon>
        <taxon>Poales</taxon>
        <taxon>Poaceae</taxon>
        <taxon>BOP clade</taxon>
        <taxon>Pooideae</taxon>
        <taxon>Triticodae</taxon>
        <taxon>Triticeae</taxon>
        <taxon>Triticinae</taxon>
        <taxon>Triticum</taxon>
    </lineage>
</organism>
<dbReference type="GO" id="GO:0006508">
    <property type="term" value="P:proteolysis"/>
    <property type="evidence" value="ECO:0007669"/>
    <property type="project" value="UniProtKB-KW"/>
</dbReference>
<feature type="domain" description="Ubiquitin-like protease family profile" evidence="5">
    <location>
        <begin position="692"/>
        <end position="870"/>
    </location>
</feature>
<feature type="region of interest" description="Disordered" evidence="4">
    <location>
        <begin position="1"/>
        <end position="53"/>
    </location>
</feature>
<gene>
    <name evidence="6" type="ORF">TRITD_3Av1G200430</name>
</gene>
<dbReference type="PROSITE" id="PS50600">
    <property type="entry name" value="ULP_PROTEASE"/>
    <property type="match status" value="1"/>
</dbReference>
<comment type="similarity">
    <text evidence="1">Belongs to the peptidase C48 family.</text>
</comment>
<sequence length="914" mass="101902">MCLFAQGDGVGGGGGPGRISILRPSMAPPDDVAGNSGENEGSKKAKKNIKKKKKGNLCGFKSRFNSKRLAQIGKQISPEKQRIIREGPFGDLLDIRSFKVPHELIEFVAMNTNHVLSEFKHKNKSIIFSKLMVKRIFNVPSGDRPVKILKKSDEHDLRNIYKEGNRAPIAHVVKLLTSCSEEDVDMINRTWALLALATVLCPGTGNMVNLEYLASLEDMSLVHEFAWDEHLLARAMEEVGVFQEKKRMQANAEKEFQIASCLPMLAIIYMDHVDIPAGLPNEHAIDYSVPRIRFVCQKDFEWLDKVDKNKLTLIQPFYGKHTHIRSLCNTPYAAQLVGQEVGAEAASGQGGGAEAPSGQGISGQGSQVQGAENQAKNSQSNKAQQNVDAEPHLSSSLNEWLQQSFPSMQDLRVPTQFQMLYDKHKGFFAAEVDDIVGKFGQCLKGLQCSRMAALLRDVGDAVTATSEPNFSFEAPIMDECRGKENDAKAANDGIGAQAQAEGTTPSINKDEVTGLKQQVATEAAETREQQRVSFEMEGNVSPHSPPLFYDAPRSATAGIWDDEPSCELFPKGSEDYEMMHCTDEPITKKSTVSPIFENIPVFPVSDDDDSPTPNMVATEEHFVEASSGPSTHDKNTRKKRMAKVPAVKNTKAKKQKVDAAAAMYEKYVKHGKPLRRSHANEQVTPFIKMGGFYIGYKKFLVCFKPRGDMNDEVMSLCIEMNNMTSRAASGTNRKKYMFSVHAGMLLKQDPTTFQPAKLIPELERAVTKFKANKYDLLFFTIVHDKHWIIVCANLLYKQWNVFDSIHSKGKQSPLKKQANNLITNFAALAQEYSQFNVDVGSFARVDLEDYPKQDNLCDCGFFGLKYVENFDGKSMKEFNQEDVARYRMDVVHNLCTHPMNNAPMERAFKEELAA</sequence>
<evidence type="ECO:0000313" key="7">
    <source>
        <dbReference type="Proteomes" id="UP000324705"/>
    </source>
</evidence>
<feature type="compositionally biased region" description="Basic residues" evidence="4">
    <location>
        <begin position="44"/>
        <end position="53"/>
    </location>
</feature>
<dbReference type="PANTHER" id="PTHR36479">
    <property type="entry name" value="ULP_PROTEASE DOMAIN-CONTAINING PROTEIN"/>
    <property type="match status" value="1"/>
</dbReference>
<dbReference type="SUPFAM" id="SSF54001">
    <property type="entry name" value="Cysteine proteinases"/>
    <property type="match status" value="1"/>
</dbReference>
<proteinExistence type="inferred from homology"/>
<keyword evidence="3" id="KW-0378">Hydrolase</keyword>
<evidence type="ECO:0000313" key="6">
    <source>
        <dbReference type="EMBL" id="VAH64724.1"/>
    </source>
</evidence>
<evidence type="ECO:0000256" key="1">
    <source>
        <dbReference type="ARBA" id="ARBA00005234"/>
    </source>
</evidence>
<dbReference type="Gene3D" id="3.40.395.10">
    <property type="entry name" value="Adenoviral Proteinase, Chain A"/>
    <property type="match status" value="1"/>
</dbReference>
<dbReference type="InterPro" id="IPR003653">
    <property type="entry name" value="Peptidase_C48_C"/>
</dbReference>
<dbReference type="GO" id="GO:0008234">
    <property type="term" value="F:cysteine-type peptidase activity"/>
    <property type="evidence" value="ECO:0007669"/>
    <property type="project" value="InterPro"/>
</dbReference>
<accession>A0A9R0VMK3</accession>
<evidence type="ECO:0000256" key="2">
    <source>
        <dbReference type="ARBA" id="ARBA00022670"/>
    </source>
</evidence>
<evidence type="ECO:0000259" key="5">
    <source>
        <dbReference type="PROSITE" id="PS50600"/>
    </source>
</evidence>
<evidence type="ECO:0000256" key="3">
    <source>
        <dbReference type="ARBA" id="ARBA00022801"/>
    </source>
</evidence>
<feature type="compositionally biased region" description="Polar residues" evidence="4">
    <location>
        <begin position="371"/>
        <end position="395"/>
    </location>
</feature>